<name>A0AAV2TKZ0_CALDB</name>
<gene>
    <name evidence="7" type="ORF">CDAUBV1_LOCUS11288</name>
</gene>
<evidence type="ECO:0000313" key="8">
    <source>
        <dbReference type="Proteomes" id="UP001497525"/>
    </source>
</evidence>
<keyword evidence="2 5" id="KW-0812">Transmembrane</keyword>
<feature type="domain" description="HIG1" evidence="6">
    <location>
        <begin position="1"/>
        <end position="93"/>
    </location>
</feature>
<evidence type="ECO:0000256" key="3">
    <source>
        <dbReference type="ARBA" id="ARBA00022989"/>
    </source>
</evidence>
<evidence type="ECO:0000259" key="6">
    <source>
        <dbReference type="PROSITE" id="PS51503"/>
    </source>
</evidence>
<evidence type="ECO:0000313" key="7">
    <source>
        <dbReference type="EMBL" id="CAL5137010.1"/>
    </source>
</evidence>
<evidence type="ECO:0000256" key="1">
    <source>
        <dbReference type="ARBA" id="ARBA00004173"/>
    </source>
</evidence>
<evidence type="ECO:0000256" key="2">
    <source>
        <dbReference type="ARBA" id="ARBA00022692"/>
    </source>
</evidence>
<evidence type="ECO:0000256" key="4">
    <source>
        <dbReference type="ARBA" id="ARBA00023136"/>
    </source>
</evidence>
<feature type="transmembrane region" description="Helical" evidence="5">
    <location>
        <begin position="21"/>
        <end position="43"/>
    </location>
</feature>
<sequence length="93" mass="10364">MVEGAKEVTVTEERPVGAKRLYYLCSNYPAIVAGVLFTGFALLNGVRLVGKRDSVQTMRRMMRWRVFGQAATLSLAAYAGIQIVNKREHSSEK</sequence>
<dbReference type="PROSITE" id="PS51503">
    <property type="entry name" value="HIG1"/>
    <property type="match status" value="1"/>
</dbReference>
<comment type="caution">
    <text evidence="7">The sequence shown here is derived from an EMBL/GenBank/DDBJ whole genome shotgun (WGS) entry which is preliminary data.</text>
</comment>
<dbReference type="Proteomes" id="UP001497525">
    <property type="component" value="Unassembled WGS sequence"/>
</dbReference>
<accession>A0AAV2TKZ0</accession>
<feature type="transmembrane region" description="Helical" evidence="5">
    <location>
        <begin position="64"/>
        <end position="84"/>
    </location>
</feature>
<dbReference type="InterPro" id="IPR007667">
    <property type="entry name" value="Hypoxia_induced_domain"/>
</dbReference>
<proteinExistence type="predicted"/>
<comment type="subcellular location">
    <subcellularLocation>
        <location evidence="1">Mitochondrion</location>
    </subcellularLocation>
</comment>
<dbReference type="EMBL" id="CAXLJL010000367">
    <property type="protein sequence ID" value="CAL5137010.1"/>
    <property type="molecule type" value="Genomic_DNA"/>
</dbReference>
<dbReference type="AlphaFoldDB" id="A0AAV2TKZ0"/>
<keyword evidence="4 5" id="KW-0472">Membrane</keyword>
<keyword evidence="3 5" id="KW-1133">Transmembrane helix</keyword>
<dbReference type="Pfam" id="PF04588">
    <property type="entry name" value="HIG_1_N"/>
    <property type="match status" value="1"/>
</dbReference>
<reference evidence="7" key="1">
    <citation type="submission" date="2024-06" db="EMBL/GenBank/DDBJ databases">
        <authorList>
            <person name="Liu X."/>
            <person name="Lenzi L."/>
            <person name="Haldenby T S."/>
            <person name="Uol C."/>
        </authorList>
    </citation>
    <scope>NUCLEOTIDE SEQUENCE</scope>
</reference>
<evidence type="ECO:0000256" key="5">
    <source>
        <dbReference type="SAM" id="Phobius"/>
    </source>
</evidence>
<protein>
    <recommendedName>
        <fullName evidence="6">HIG1 domain-containing protein</fullName>
    </recommendedName>
</protein>
<organism evidence="7 8">
    <name type="scientific">Calicophoron daubneyi</name>
    <name type="common">Rumen fluke</name>
    <name type="synonym">Paramphistomum daubneyi</name>
    <dbReference type="NCBI Taxonomy" id="300641"/>
    <lineage>
        <taxon>Eukaryota</taxon>
        <taxon>Metazoa</taxon>
        <taxon>Spiralia</taxon>
        <taxon>Lophotrochozoa</taxon>
        <taxon>Platyhelminthes</taxon>
        <taxon>Trematoda</taxon>
        <taxon>Digenea</taxon>
        <taxon>Plagiorchiida</taxon>
        <taxon>Pronocephalata</taxon>
        <taxon>Paramphistomoidea</taxon>
        <taxon>Paramphistomidae</taxon>
        <taxon>Calicophoron</taxon>
    </lineage>
</organism>
<dbReference type="GO" id="GO:0005739">
    <property type="term" value="C:mitochondrion"/>
    <property type="evidence" value="ECO:0007669"/>
    <property type="project" value="UniProtKB-SubCell"/>
</dbReference>